<dbReference type="InterPro" id="IPR011010">
    <property type="entry name" value="DNA_brk_join_enz"/>
</dbReference>
<evidence type="ECO:0000256" key="1">
    <source>
        <dbReference type="ARBA" id="ARBA00023172"/>
    </source>
</evidence>
<evidence type="ECO:0000313" key="4">
    <source>
        <dbReference type="EMBL" id="CUO26330.1"/>
    </source>
</evidence>
<dbReference type="Pfam" id="PF00589">
    <property type="entry name" value="Phage_integrase"/>
    <property type="match status" value="1"/>
</dbReference>
<reference evidence="4 5" key="1">
    <citation type="submission" date="2015-09" db="EMBL/GenBank/DDBJ databases">
        <authorList>
            <consortium name="Pathogen Informatics"/>
        </authorList>
    </citation>
    <scope>NUCLEOTIDE SEQUENCE [LARGE SCALE GENOMIC DNA]</scope>
    <source>
        <strain evidence="4 5">2789STDY5834861</strain>
    </source>
</reference>
<gene>
    <name evidence="4" type="ORF">ERS852476_02333</name>
</gene>
<dbReference type="RefSeq" id="WP_055058288.1">
    <property type="nucleotide sequence ID" value="NZ_CYZP01000020.1"/>
</dbReference>
<dbReference type="Proteomes" id="UP000095645">
    <property type="component" value="Unassembled WGS sequence"/>
</dbReference>
<feature type="region of interest" description="Disordered" evidence="2">
    <location>
        <begin position="1"/>
        <end position="20"/>
    </location>
</feature>
<dbReference type="InterPro" id="IPR013762">
    <property type="entry name" value="Integrase-like_cat_sf"/>
</dbReference>
<dbReference type="GO" id="GO:0003677">
    <property type="term" value="F:DNA binding"/>
    <property type="evidence" value="ECO:0007669"/>
    <property type="project" value="InterPro"/>
</dbReference>
<protein>
    <submittedName>
        <fullName evidence="4">Site-specific tyrosine recombinase XerC</fullName>
    </submittedName>
</protein>
<proteinExistence type="predicted"/>
<dbReference type="GO" id="GO:0006310">
    <property type="term" value="P:DNA recombination"/>
    <property type="evidence" value="ECO:0007669"/>
    <property type="project" value="UniProtKB-KW"/>
</dbReference>
<keyword evidence="1" id="KW-0233">DNA recombination</keyword>
<dbReference type="SUPFAM" id="SSF56349">
    <property type="entry name" value="DNA breaking-rejoining enzymes"/>
    <property type="match status" value="1"/>
</dbReference>
<dbReference type="PROSITE" id="PS51898">
    <property type="entry name" value="TYR_RECOMBINASE"/>
    <property type="match status" value="1"/>
</dbReference>
<dbReference type="EMBL" id="CYZP01000020">
    <property type="protein sequence ID" value="CUO26330.1"/>
    <property type="molecule type" value="Genomic_DNA"/>
</dbReference>
<dbReference type="InterPro" id="IPR002104">
    <property type="entry name" value="Integrase_catalytic"/>
</dbReference>
<evidence type="ECO:0000313" key="5">
    <source>
        <dbReference type="Proteomes" id="UP000095645"/>
    </source>
</evidence>
<accession>A0A174DR18</accession>
<sequence length="155" mass="17618">MVKNRNKESDEENNYVSLEGSTKNQKARTIELNKEAKYILQKIKYSRDSSLPDEFIVTTKTGKINTASNLEHRMKVIMKNAELQGVKGGLHIFRKTFATRMYESGARVEEIAAYIGDLESTTQKYYIAIRKKVVSNGEVRQVVKLPGIKEETTVA</sequence>
<evidence type="ECO:0000259" key="3">
    <source>
        <dbReference type="PROSITE" id="PS51898"/>
    </source>
</evidence>
<feature type="domain" description="Tyr recombinase" evidence="3">
    <location>
        <begin position="1"/>
        <end position="144"/>
    </location>
</feature>
<organism evidence="4 5">
    <name type="scientific">Blautia obeum</name>
    <dbReference type="NCBI Taxonomy" id="40520"/>
    <lineage>
        <taxon>Bacteria</taxon>
        <taxon>Bacillati</taxon>
        <taxon>Bacillota</taxon>
        <taxon>Clostridia</taxon>
        <taxon>Lachnospirales</taxon>
        <taxon>Lachnospiraceae</taxon>
        <taxon>Blautia</taxon>
    </lineage>
</organism>
<evidence type="ECO:0000256" key="2">
    <source>
        <dbReference type="SAM" id="MobiDB-lite"/>
    </source>
</evidence>
<dbReference type="GO" id="GO:0015074">
    <property type="term" value="P:DNA integration"/>
    <property type="evidence" value="ECO:0007669"/>
    <property type="project" value="InterPro"/>
</dbReference>
<dbReference type="AlphaFoldDB" id="A0A174DR18"/>
<name>A0A174DR18_9FIRM</name>
<dbReference type="Gene3D" id="1.10.443.10">
    <property type="entry name" value="Intergrase catalytic core"/>
    <property type="match status" value="1"/>
</dbReference>